<dbReference type="InterPro" id="IPR009836">
    <property type="entry name" value="GRDP-like"/>
</dbReference>
<evidence type="ECO:0000256" key="1">
    <source>
        <dbReference type="SAM" id="MobiDB-lite"/>
    </source>
</evidence>
<gene>
    <name evidence="2" type="ORF">EDB81DRAFT_814422</name>
</gene>
<dbReference type="AlphaFoldDB" id="A0A9P9DJY5"/>
<dbReference type="PANTHER" id="PTHR34365:SF7">
    <property type="entry name" value="GLYCINE-RICH DOMAIN-CONTAINING PROTEIN 1"/>
    <property type="match status" value="1"/>
</dbReference>
<accession>A0A9P9DJY5</accession>
<protein>
    <submittedName>
        <fullName evidence="2">Uncharacterized protein</fullName>
    </submittedName>
</protein>
<feature type="region of interest" description="Disordered" evidence="1">
    <location>
        <begin position="1"/>
        <end position="32"/>
    </location>
</feature>
<dbReference type="Pfam" id="PF07173">
    <property type="entry name" value="GRDP-like"/>
    <property type="match status" value="1"/>
</dbReference>
<dbReference type="OrthoDB" id="2684236at2759"/>
<proteinExistence type="predicted"/>
<organism evidence="2 3">
    <name type="scientific">Dactylonectria macrodidyma</name>
    <dbReference type="NCBI Taxonomy" id="307937"/>
    <lineage>
        <taxon>Eukaryota</taxon>
        <taxon>Fungi</taxon>
        <taxon>Dikarya</taxon>
        <taxon>Ascomycota</taxon>
        <taxon>Pezizomycotina</taxon>
        <taxon>Sordariomycetes</taxon>
        <taxon>Hypocreomycetidae</taxon>
        <taxon>Hypocreales</taxon>
        <taxon>Nectriaceae</taxon>
        <taxon>Dactylonectria</taxon>
    </lineage>
</organism>
<dbReference type="PANTHER" id="PTHR34365">
    <property type="entry name" value="ENOLASE (DUF1399)"/>
    <property type="match status" value="1"/>
</dbReference>
<comment type="caution">
    <text evidence="2">The sequence shown here is derived from an EMBL/GenBank/DDBJ whole genome shotgun (WGS) entry which is preliminary data.</text>
</comment>
<keyword evidence="3" id="KW-1185">Reference proteome</keyword>
<reference evidence="2" key="1">
    <citation type="journal article" date="2021" name="Nat. Commun.">
        <title>Genetic determinants of endophytism in the Arabidopsis root mycobiome.</title>
        <authorList>
            <person name="Mesny F."/>
            <person name="Miyauchi S."/>
            <person name="Thiergart T."/>
            <person name="Pickel B."/>
            <person name="Atanasova L."/>
            <person name="Karlsson M."/>
            <person name="Huettel B."/>
            <person name="Barry K.W."/>
            <person name="Haridas S."/>
            <person name="Chen C."/>
            <person name="Bauer D."/>
            <person name="Andreopoulos W."/>
            <person name="Pangilinan J."/>
            <person name="LaButti K."/>
            <person name="Riley R."/>
            <person name="Lipzen A."/>
            <person name="Clum A."/>
            <person name="Drula E."/>
            <person name="Henrissat B."/>
            <person name="Kohler A."/>
            <person name="Grigoriev I.V."/>
            <person name="Martin F.M."/>
            <person name="Hacquard S."/>
        </authorList>
    </citation>
    <scope>NUCLEOTIDE SEQUENCE</scope>
    <source>
        <strain evidence="2">MPI-CAGE-AT-0147</strain>
    </source>
</reference>
<sequence>MAAPPSYQDAEAGVPYTDNQPPPGATASFGDLALDATARDPDPNTCLAHLRLLFAFQALKEDVGYTDGLWGLWDTRTDGDAQKTKEGKVDAEEKVPVDAKIPPDGKREVPSEKHLLLSKIREKRWALYVARAVDRYDAWWKSLGEGPHLSEDDMNSEDSPAYTEFPNGSQDLKYWAKKSLPPLDVLMVYHAHMLNPYNFLEDCLRAGYRQFWTNGMPWHLVNEAIDANFNYSVSDEVKARWVSQTGRAWENSDDAGIKSIPCPVCTATIPIPWTTCGLDEHPSASADATLIGNGYGDGDLGVNCHSCGTRITKEFLSLAKFCNDARDLLVKNLPMPGTVLDPLRGEPLGFKPTSQKPWNPQTFANRMIKLVLRIEIQDLLRTPSPSQPKTMEEVRRMIEVALHTQSALRVIDEGSAAARSLRPIRPPPVARLSVRKMMSRYWENFSPFALDLCGAVLRQGIFSDKMYKIDWLHSPAARETMTRICVKYQRFVAIMADNGTRIIVPTLDVDLAWHTHQLSPSAYYAYTKAVTKKFVRHDDKVEEDDLHEGFERTSKIYQEKYGEVYSECTCWYCESVRTAHISSIGKVFGISSNERIDDKFHTSGFANFCPPDNSAHISSHNAVKLGNNENSPRQRVRAHMQAAQLRRLEENYAKACKRAEKKGRKLPPREQYYEHWGYSYYMYGPWMYPIYFTPGMYYAWDPGYAASGGGSCASGSCGSGVAAGACGAAGGCAGGCTGSGSGGGCGGGGDGGGGGGGGCGGGGGGGCGGGGGGC</sequence>
<dbReference type="Proteomes" id="UP000738349">
    <property type="component" value="Unassembled WGS sequence"/>
</dbReference>
<evidence type="ECO:0000313" key="2">
    <source>
        <dbReference type="EMBL" id="KAH7120576.1"/>
    </source>
</evidence>
<name>A0A9P9DJY5_9HYPO</name>
<dbReference type="EMBL" id="JAGMUV010000025">
    <property type="protein sequence ID" value="KAH7120576.1"/>
    <property type="molecule type" value="Genomic_DNA"/>
</dbReference>
<evidence type="ECO:0000313" key="3">
    <source>
        <dbReference type="Proteomes" id="UP000738349"/>
    </source>
</evidence>